<keyword evidence="5" id="KW-0007">Acetylation</keyword>
<gene>
    <name evidence="8" type="primary">abcf3</name>
</gene>
<dbReference type="InterPro" id="IPR003593">
    <property type="entry name" value="AAA+_ATPase"/>
</dbReference>
<dbReference type="InterPro" id="IPR032781">
    <property type="entry name" value="ABC_tran_Xtn"/>
</dbReference>
<feature type="domain" description="ABC transporter" evidence="7">
    <location>
        <begin position="158"/>
        <end position="370"/>
    </location>
</feature>
<dbReference type="Pfam" id="PF26051">
    <property type="entry name" value="PWI_ABCF3"/>
    <property type="match status" value="1"/>
</dbReference>
<sequence>MATYVDILKSEFPEIDAELFDYITGVLESGGADFEDGDEVYDAIGGVLQEVSADSKNEDDVREICLQMFNTLKLNNHHGSQKQVLLDAPVQLSQISTVDPKKLEKAEAKLKAKHERRNEKDSQKATTPLVLEEASASQASSKKDNRVDQSGKNRSYDIRIENFDVSFGERCLLQGAELSLASGRRYGLIGRNGLGKTTLLKMLASRNLRVPAHISILHVEQEVAGDETAALQSVLESDSLREELLGEEKRLNARIATGTASVILAGLGFSPRMQQQATKEFSGGWRMRLALARALFASVIVSHELTANKELLYLLLQTWQSTILVVSHDRNFLNAVVTDIIHLHSQRLDSYRGNYENFIKTKEDRLKNQQREYEAQLQYRQHIQVFIDRFRYNANRAAQVQSKLKLLERLPELKPIEKETEVTLRFPDNFEKLSPPILQLDEVEFYYSPEQRLFSGLNLSADLESRICIVGENGAGKTTVLKLLMGELMPVSGVRQAHRNLKIGYFSQHHVDQLDLNVCSVELLLNRFPGRSEEEYRHQLGGYGITGELATRPVASLSGGQKSRVAFAQMTMPCPNFYILDEPTNHLDMETIEALAKALNKFRGGVILVSHDERLIRLVCKELWVCEGGKVRRIDGGFDEYRDILHEQFRKEGYL</sequence>
<evidence type="ECO:0000256" key="1">
    <source>
        <dbReference type="ARBA" id="ARBA00011054"/>
    </source>
</evidence>
<reference evidence="8" key="3">
    <citation type="submission" date="2025-09" db="UniProtKB">
        <authorList>
            <consortium name="Ensembl"/>
        </authorList>
    </citation>
    <scope>IDENTIFICATION</scope>
</reference>
<feature type="region of interest" description="Disordered" evidence="6">
    <location>
        <begin position="107"/>
        <end position="151"/>
    </location>
</feature>
<dbReference type="CDD" id="cd03221">
    <property type="entry name" value="ABCF_EF-3"/>
    <property type="match status" value="2"/>
</dbReference>
<dbReference type="InterPro" id="IPR058770">
    <property type="entry name" value="PWI_ABCF3"/>
</dbReference>
<evidence type="ECO:0000256" key="3">
    <source>
        <dbReference type="ARBA" id="ARBA00022741"/>
    </source>
</evidence>
<keyword evidence="9" id="KW-1185">Reference proteome</keyword>
<evidence type="ECO:0000259" key="7">
    <source>
        <dbReference type="PROSITE" id="PS50893"/>
    </source>
</evidence>
<dbReference type="PANTHER" id="PTHR19211:SF117">
    <property type="entry name" value="ATP-BINDING CASSETTE SUB-FAMILY F MEMBER 3"/>
    <property type="match status" value="1"/>
</dbReference>
<proteinExistence type="inferred from homology"/>
<evidence type="ECO:0000256" key="5">
    <source>
        <dbReference type="ARBA" id="ARBA00022990"/>
    </source>
</evidence>
<dbReference type="InterPro" id="IPR017871">
    <property type="entry name" value="ABC_transporter-like_CS"/>
</dbReference>
<dbReference type="AlphaFoldDB" id="A0A665UIM0"/>
<feature type="compositionally biased region" description="Basic and acidic residues" evidence="6">
    <location>
        <begin position="141"/>
        <end position="151"/>
    </location>
</feature>
<dbReference type="Proteomes" id="UP000472264">
    <property type="component" value="Chromosome 13"/>
</dbReference>
<dbReference type="PANTHER" id="PTHR19211">
    <property type="entry name" value="ATP-BINDING TRANSPORT PROTEIN-RELATED"/>
    <property type="match status" value="1"/>
</dbReference>
<dbReference type="Gene3D" id="3.40.50.300">
    <property type="entry name" value="P-loop containing nucleotide triphosphate hydrolases"/>
    <property type="match status" value="2"/>
</dbReference>
<keyword evidence="2" id="KW-0677">Repeat</keyword>
<evidence type="ECO:0000256" key="2">
    <source>
        <dbReference type="ARBA" id="ARBA00022737"/>
    </source>
</evidence>
<organism evidence="8 9">
    <name type="scientific">Echeneis naucrates</name>
    <name type="common">Live sharksucker</name>
    <dbReference type="NCBI Taxonomy" id="173247"/>
    <lineage>
        <taxon>Eukaryota</taxon>
        <taxon>Metazoa</taxon>
        <taxon>Chordata</taxon>
        <taxon>Craniata</taxon>
        <taxon>Vertebrata</taxon>
        <taxon>Euteleostomi</taxon>
        <taxon>Actinopterygii</taxon>
        <taxon>Neopterygii</taxon>
        <taxon>Teleostei</taxon>
        <taxon>Neoteleostei</taxon>
        <taxon>Acanthomorphata</taxon>
        <taxon>Carangaria</taxon>
        <taxon>Carangiformes</taxon>
        <taxon>Echeneidae</taxon>
        <taxon>Echeneis</taxon>
    </lineage>
</organism>
<dbReference type="FunFam" id="3.40.50.300:FF:000104">
    <property type="entry name" value="ATP-binding cassette sub-family F member 3"/>
    <property type="match status" value="1"/>
</dbReference>
<feature type="compositionally biased region" description="Basic and acidic residues" evidence="6">
    <location>
        <begin position="107"/>
        <end position="123"/>
    </location>
</feature>
<keyword evidence="4" id="KW-0067">ATP-binding</keyword>
<reference evidence="8" key="2">
    <citation type="submission" date="2025-08" db="UniProtKB">
        <authorList>
            <consortium name="Ensembl"/>
        </authorList>
    </citation>
    <scope>IDENTIFICATION</scope>
</reference>
<name>A0A665UIM0_ECHNA</name>
<dbReference type="GO" id="GO:0005524">
    <property type="term" value="F:ATP binding"/>
    <property type="evidence" value="ECO:0007669"/>
    <property type="project" value="UniProtKB-KW"/>
</dbReference>
<dbReference type="InterPro" id="IPR027417">
    <property type="entry name" value="P-loop_NTPase"/>
</dbReference>
<dbReference type="Pfam" id="PF00005">
    <property type="entry name" value="ABC_tran"/>
    <property type="match status" value="2"/>
</dbReference>
<dbReference type="PROSITE" id="PS00211">
    <property type="entry name" value="ABC_TRANSPORTER_1"/>
    <property type="match status" value="2"/>
</dbReference>
<dbReference type="SMART" id="SM00382">
    <property type="entry name" value="AAA"/>
    <property type="match status" value="2"/>
</dbReference>
<evidence type="ECO:0000256" key="4">
    <source>
        <dbReference type="ARBA" id="ARBA00022840"/>
    </source>
</evidence>
<accession>A0A665UIM0</accession>
<evidence type="ECO:0000256" key="6">
    <source>
        <dbReference type="SAM" id="MobiDB-lite"/>
    </source>
</evidence>
<dbReference type="GO" id="GO:0016887">
    <property type="term" value="F:ATP hydrolysis activity"/>
    <property type="evidence" value="ECO:0007669"/>
    <property type="project" value="InterPro"/>
</dbReference>
<dbReference type="SUPFAM" id="SSF52540">
    <property type="entry name" value="P-loop containing nucleoside triphosphate hydrolases"/>
    <property type="match status" value="2"/>
</dbReference>
<evidence type="ECO:0000313" key="8">
    <source>
        <dbReference type="Ensembl" id="ENSENLP00000019192.1"/>
    </source>
</evidence>
<reference evidence="8" key="1">
    <citation type="submission" date="2021-04" db="EMBL/GenBank/DDBJ databases">
        <authorList>
            <consortium name="Wellcome Sanger Institute Data Sharing"/>
        </authorList>
    </citation>
    <scope>NUCLEOTIDE SEQUENCE [LARGE SCALE GENOMIC DNA]</scope>
</reference>
<dbReference type="Ensembl" id="ENSENLT00000019901.1">
    <property type="protein sequence ID" value="ENSENLP00000019192.1"/>
    <property type="gene ID" value="ENSENLG00000007284.1"/>
</dbReference>
<feature type="domain" description="ABC transporter" evidence="7">
    <location>
        <begin position="438"/>
        <end position="653"/>
    </location>
</feature>
<dbReference type="InterPro" id="IPR050611">
    <property type="entry name" value="ABCF"/>
</dbReference>
<dbReference type="Pfam" id="PF12848">
    <property type="entry name" value="ABC_tran_Xtn"/>
    <property type="match status" value="1"/>
</dbReference>
<dbReference type="InterPro" id="IPR003439">
    <property type="entry name" value="ABC_transporter-like_ATP-bd"/>
</dbReference>
<dbReference type="PROSITE" id="PS50893">
    <property type="entry name" value="ABC_TRANSPORTER_2"/>
    <property type="match status" value="2"/>
</dbReference>
<keyword evidence="3" id="KW-0547">Nucleotide-binding</keyword>
<protein>
    <submittedName>
        <fullName evidence="8">ATP-binding cassette, sub-family F (GCN20), member 3</fullName>
    </submittedName>
</protein>
<comment type="similarity">
    <text evidence="1">Belongs to the ABC transporter superfamily. ABCF family. EF3 subfamily.</text>
</comment>
<evidence type="ECO:0000313" key="9">
    <source>
        <dbReference type="Proteomes" id="UP000472264"/>
    </source>
</evidence>